<dbReference type="RefSeq" id="WP_114128000.1">
    <property type="nucleotide sequence ID" value="NZ_QOUI01000013.1"/>
</dbReference>
<gene>
    <name evidence="1" type="ORF">DT076_17555</name>
</gene>
<sequence length="373" mass="39703">MQLIGYAYPWDLTEDPRRRDRVLGLGLHAVAVAGAYHAVRAATPSHPRHRTKDARHAAFYRPVRRDRFGVLVPAEPSWTEQRDAFGEAVRTLHENGTRALAWTVLSHSSEIGRRHPDHTVVNAFGERYPWALCTSSRDVVELAAALVRELGEGLPLDGYVLEAVGHLGFTHGGLHDKTMAYSALEATLLSICFAPACRELRGGDDEELRTAVRAALDPATARPAADLAPTDLTGALGPELEGRLAAARAVAVGRTCAALAEVVHGEVWAHGDPDVHATGAFTAATPELQRLADGHVVAAAWGSLESIGPAVAALSSQPHLGAYLTVLEPGSPPLAEQVTRAAEAGASTVHLYHLGLCTDRHLDEIAEVAQGLS</sequence>
<name>A0A367YR20_9ACTN</name>
<proteinExistence type="predicted"/>
<protein>
    <submittedName>
        <fullName evidence="1">Uncharacterized protein</fullName>
    </submittedName>
</protein>
<organism evidence="1 2">
    <name type="scientific">Desertihabitans brevis</name>
    <dbReference type="NCBI Taxonomy" id="2268447"/>
    <lineage>
        <taxon>Bacteria</taxon>
        <taxon>Bacillati</taxon>
        <taxon>Actinomycetota</taxon>
        <taxon>Actinomycetes</taxon>
        <taxon>Propionibacteriales</taxon>
        <taxon>Propionibacteriaceae</taxon>
        <taxon>Desertihabitans</taxon>
    </lineage>
</organism>
<evidence type="ECO:0000313" key="2">
    <source>
        <dbReference type="Proteomes" id="UP000252770"/>
    </source>
</evidence>
<evidence type="ECO:0000313" key="1">
    <source>
        <dbReference type="EMBL" id="RCK68187.1"/>
    </source>
</evidence>
<accession>A0A367YR20</accession>
<dbReference type="EMBL" id="QOUI01000013">
    <property type="protein sequence ID" value="RCK68187.1"/>
    <property type="molecule type" value="Genomic_DNA"/>
</dbReference>
<dbReference type="Proteomes" id="UP000252770">
    <property type="component" value="Unassembled WGS sequence"/>
</dbReference>
<keyword evidence="2" id="KW-1185">Reference proteome</keyword>
<reference evidence="1 2" key="1">
    <citation type="submission" date="2018-07" db="EMBL/GenBank/DDBJ databases">
        <title>Desertimonas flava gen. nov. sp. nov.</title>
        <authorList>
            <person name="Liu S."/>
        </authorList>
    </citation>
    <scope>NUCLEOTIDE SEQUENCE [LARGE SCALE GENOMIC DNA]</scope>
    <source>
        <strain evidence="1 2">16Sb5-5</strain>
    </source>
</reference>
<dbReference type="AlphaFoldDB" id="A0A367YR20"/>
<comment type="caution">
    <text evidence="1">The sequence shown here is derived from an EMBL/GenBank/DDBJ whole genome shotgun (WGS) entry which is preliminary data.</text>
</comment>